<protein>
    <recommendedName>
        <fullName evidence="5">F-box domain-containing protein</fullName>
    </recommendedName>
</protein>
<dbReference type="PANTHER" id="PTHR42057">
    <property type="entry name" value="F-BOX DOMAIN PROTEIN (AFU_ORTHOLOGUE AFUA_4G00200)"/>
    <property type="match status" value="1"/>
</dbReference>
<proteinExistence type="predicted"/>
<evidence type="ECO:0000313" key="3">
    <source>
        <dbReference type="EMBL" id="KAF7305314.1"/>
    </source>
</evidence>
<evidence type="ECO:0000256" key="2">
    <source>
        <dbReference type="SAM" id="Phobius"/>
    </source>
</evidence>
<dbReference type="AlphaFoldDB" id="A0A8H6STX7"/>
<feature type="transmembrane region" description="Helical" evidence="2">
    <location>
        <begin position="395"/>
        <end position="418"/>
    </location>
</feature>
<evidence type="ECO:0000313" key="4">
    <source>
        <dbReference type="Proteomes" id="UP000613580"/>
    </source>
</evidence>
<dbReference type="Gene3D" id="3.80.10.10">
    <property type="entry name" value="Ribonuclease Inhibitor"/>
    <property type="match status" value="1"/>
</dbReference>
<keyword evidence="2" id="KW-0812">Transmembrane</keyword>
<dbReference type="EMBL" id="JACAZE010000010">
    <property type="protein sequence ID" value="KAF7305314.1"/>
    <property type="molecule type" value="Genomic_DNA"/>
</dbReference>
<name>A0A8H6STX7_MYCCL</name>
<evidence type="ECO:0008006" key="5">
    <source>
        <dbReference type="Google" id="ProtNLM"/>
    </source>
</evidence>
<reference evidence="3" key="1">
    <citation type="submission" date="2020-05" db="EMBL/GenBank/DDBJ databases">
        <title>Mycena genomes resolve the evolution of fungal bioluminescence.</title>
        <authorList>
            <person name="Tsai I.J."/>
        </authorList>
    </citation>
    <scope>NUCLEOTIDE SEQUENCE</scope>
    <source>
        <strain evidence="3">110903Hualien_Pintung</strain>
    </source>
</reference>
<organism evidence="3 4">
    <name type="scientific">Mycena chlorophos</name>
    <name type="common">Agaric fungus</name>
    <name type="synonym">Agaricus chlorophos</name>
    <dbReference type="NCBI Taxonomy" id="658473"/>
    <lineage>
        <taxon>Eukaryota</taxon>
        <taxon>Fungi</taxon>
        <taxon>Dikarya</taxon>
        <taxon>Basidiomycota</taxon>
        <taxon>Agaricomycotina</taxon>
        <taxon>Agaricomycetes</taxon>
        <taxon>Agaricomycetidae</taxon>
        <taxon>Agaricales</taxon>
        <taxon>Marasmiineae</taxon>
        <taxon>Mycenaceae</taxon>
        <taxon>Mycena</taxon>
    </lineage>
</organism>
<feature type="region of interest" description="Disordered" evidence="1">
    <location>
        <begin position="12"/>
        <end position="54"/>
    </location>
</feature>
<keyword evidence="2" id="KW-0472">Membrane</keyword>
<comment type="caution">
    <text evidence="3">The sequence shown here is derived from an EMBL/GenBank/DDBJ whole genome shotgun (WGS) entry which is preliminary data.</text>
</comment>
<keyword evidence="2" id="KW-1133">Transmembrane helix</keyword>
<dbReference type="SUPFAM" id="SSF52047">
    <property type="entry name" value="RNI-like"/>
    <property type="match status" value="1"/>
</dbReference>
<dbReference type="InterPro" id="IPR032675">
    <property type="entry name" value="LRR_dom_sf"/>
</dbReference>
<keyword evidence="4" id="KW-1185">Reference proteome</keyword>
<gene>
    <name evidence="3" type="ORF">HMN09_00783000</name>
</gene>
<dbReference type="OrthoDB" id="2858653at2759"/>
<dbReference type="PANTHER" id="PTHR42057:SF2">
    <property type="entry name" value="F-BOX DOMAIN PROTEIN (AFU_ORTHOLOGUE AFUA_4G00200)-RELATED"/>
    <property type="match status" value="1"/>
</dbReference>
<accession>A0A8H6STX7</accession>
<sequence>MTEAAVRVRASFLPPSTNGASHWHPPRAPPAHLLTHSRRTEDSEPNPGPGRDTGTLLALRLVSKTFNGVATPLAFSSVTVRDSLDSAERIRRLEDEAGEAIASLVREVVFESDPKVAVRVGQEAWVHNWTRAHNPGNEETSRNQLAAVFAGLHKFPNLSSLRLRLHGQWLEKYLNEAPEEPTHFYLVQLRLFQALASNLNPLPKLVSLTLVNVIGADHEIYKDPRFFDVFRSLEHLEISVLYGIGSSAVTHTSYYIEDPIKRFWKDVVRVLSNAPGLTSLVLRSDHPVGSDPPIPLGDIHFPRLQSLVLQMFSFIPKDPHSDVLPFILRHASTLTRLELRDCAVDGDGEREYGYPRPWYAVFAQLREGLPRLREFVLENSMSVLKSKLRRRALRIRIGGIAAIRMSGWALGMILLWGMNRTPSRTMRSWRSCMDGAGCDEPEVATVYGVMELDFKELGSEVDEQA</sequence>
<evidence type="ECO:0000256" key="1">
    <source>
        <dbReference type="SAM" id="MobiDB-lite"/>
    </source>
</evidence>
<dbReference type="Proteomes" id="UP000613580">
    <property type="component" value="Unassembled WGS sequence"/>
</dbReference>